<organism evidence="8">
    <name type="scientific">hydrothermal vent metagenome</name>
    <dbReference type="NCBI Taxonomy" id="652676"/>
    <lineage>
        <taxon>unclassified sequences</taxon>
        <taxon>metagenomes</taxon>
        <taxon>ecological metagenomes</taxon>
    </lineage>
</organism>
<keyword evidence="5" id="KW-0862">Zinc</keyword>
<dbReference type="PANTHER" id="PTHR22726:SF1">
    <property type="entry name" value="METALLOENDOPEPTIDASE OMA1, MITOCHONDRIAL"/>
    <property type="match status" value="1"/>
</dbReference>
<evidence type="ECO:0000256" key="4">
    <source>
        <dbReference type="ARBA" id="ARBA00022801"/>
    </source>
</evidence>
<dbReference type="CDD" id="cd00118">
    <property type="entry name" value="LysM"/>
    <property type="match status" value="1"/>
</dbReference>
<keyword evidence="4" id="KW-0378">Hydrolase</keyword>
<gene>
    <name evidence="8" type="ORF">MNBD_ALPHA02-980</name>
</gene>
<keyword evidence="2 8" id="KW-0645">Protease</keyword>
<proteinExistence type="predicted"/>
<dbReference type="PANTHER" id="PTHR22726">
    <property type="entry name" value="METALLOENDOPEPTIDASE OMA1"/>
    <property type="match status" value="1"/>
</dbReference>
<dbReference type="InterPro" id="IPR018392">
    <property type="entry name" value="LysM"/>
</dbReference>
<dbReference type="GO" id="GO:0051603">
    <property type="term" value="P:proteolysis involved in protein catabolic process"/>
    <property type="evidence" value="ECO:0007669"/>
    <property type="project" value="TreeGrafter"/>
</dbReference>
<dbReference type="Pfam" id="PF01435">
    <property type="entry name" value="Peptidase_M48"/>
    <property type="match status" value="1"/>
</dbReference>
<evidence type="ECO:0000256" key="5">
    <source>
        <dbReference type="ARBA" id="ARBA00022833"/>
    </source>
</evidence>
<keyword evidence="6" id="KW-0482">Metalloprotease</keyword>
<evidence type="ECO:0000259" key="7">
    <source>
        <dbReference type="PROSITE" id="PS51782"/>
    </source>
</evidence>
<dbReference type="CDD" id="cd07333">
    <property type="entry name" value="M48C_bepA_like"/>
    <property type="match status" value="1"/>
</dbReference>
<dbReference type="GO" id="GO:0016020">
    <property type="term" value="C:membrane"/>
    <property type="evidence" value="ECO:0007669"/>
    <property type="project" value="TreeGrafter"/>
</dbReference>
<dbReference type="PROSITE" id="PS51257">
    <property type="entry name" value="PROKAR_LIPOPROTEIN"/>
    <property type="match status" value="1"/>
</dbReference>
<sequence>MSHTHLRKIFTAGIMTGTMMLQGCATNPATGRSDFTPFMSPAKESAVGREQHPLVIKQNGGVLDDPKIAGYVAVAGGRLAAVSELPKSPFTFTVLNTPLVNAFALPGGYIYVTRGILALFNSESELASVLGHEIGHVTARHSAKRYNQQLFTGLGVALLGAALKNRGVSDALGYGSQIYLKSYSRSNEYESDQLGVRYSTRAGFDPYAAANMLRSLDAQSNLQEVISHRTGQKRPPEFFSTHPNTRDRVTRAFAAAQKSGLPQNSRDPGHNRYLNVIDGMTYGDDPAQGLIKGRTFLHGSLGFRFTVPENYRLINSAEAVFAKGSGPAEGSVVIFAGKGLKGRNMIELTYAIWKSFVKESPLQGLEDFTLNGMEAITGWTTTKIQNKPAQVRIVAMRYSNTQAYYFLMVTPEGSVNRLKDGLMRMTYSFDRLSRKEAGKIKGRIIRVVTVQRGDTITSLSRHMAFEDHGLDRFLVLNGLNPQSKLTAGQRVKLIVYDK</sequence>
<dbReference type="InterPro" id="IPR001915">
    <property type="entry name" value="Peptidase_M48"/>
</dbReference>
<evidence type="ECO:0000313" key="8">
    <source>
        <dbReference type="EMBL" id="VAV91084.1"/>
    </source>
</evidence>
<dbReference type="AlphaFoldDB" id="A0A3B0RCP4"/>
<accession>A0A3B0RCP4</accession>
<dbReference type="InterPro" id="IPR051156">
    <property type="entry name" value="Mito/Outer_Membr_Metalloprot"/>
</dbReference>
<evidence type="ECO:0000256" key="2">
    <source>
        <dbReference type="ARBA" id="ARBA00022670"/>
    </source>
</evidence>
<feature type="domain" description="LysM" evidence="7">
    <location>
        <begin position="446"/>
        <end position="493"/>
    </location>
</feature>
<evidence type="ECO:0000256" key="3">
    <source>
        <dbReference type="ARBA" id="ARBA00022723"/>
    </source>
</evidence>
<dbReference type="GO" id="GO:0046872">
    <property type="term" value="F:metal ion binding"/>
    <property type="evidence" value="ECO:0007669"/>
    <property type="project" value="UniProtKB-KW"/>
</dbReference>
<dbReference type="EMBL" id="UOED01000064">
    <property type="protein sequence ID" value="VAV91084.1"/>
    <property type="molecule type" value="Genomic_DNA"/>
</dbReference>
<dbReference type="Pfam" id="PF01476">
    <property type="entry name" value="LysM"/>
    <property type="match status" value="1"/>
</dbReference>
<protein>
    <submittedName>
        <fullName evidence="8">Zn-dependent protease</fullName>
    </submittedName>
</protein>
<reference evidence="8" key="1">
    <citation type="submission" date="2018-06" db="EMBL/GenBank/DDBJ databases">
        <authorList>
            <person name="Zhirakovskaya E."/>
        </authorList>
    </citation>
    <scope>NUCLEOTIDE SEQUENCE</scope>
</reference>
<evidence type="ECO:0000256" key="1">
    <source>
        <dbReference type="ARBA" id="ARBA00001947"/>
    </source>
</evidence>
<dbReference type="GO" id="GO:0004222">
    <property type="term" value="F:metalloendopeptidase activity"/>
    <property type="evidence" value="ECO:0007669"/>
    <property type="project" value="InterPro"/>
</dbReference>
<keyword evidence="3" id="KW-0479">Metal-binding</keyword>
<comment type="cofactor">
    <cofactor evidence="1">
        <name>Zn(2+)</name>
        <dbReference type="ChEBI" id="CHEBI:29105"/>
    </cofactor>
</comment>
<name>A0A3B0RCP4_9ZZZZ</name>
<dbReference type="Gene3D" id="3.30.2010.10">
    <property type="entry name" value="Metalloproteases ('zincins'), catalytic domain"/>
    <property type="match status" value="1"/>
</dbReference>
<dbReference type="PROSITE" id="PS51782">
    <property type="entry name" value="LYSM"/>
    <property type="match status" value="1"/>
</dbReference>
<evidence type="ECO:0000256" key="6">
    <source>
        <dbReference type="ARBA" id="ARBA00023049"/>
    </source>
</evidence>